<name>A0A067T0S3_GALM3</name>
<dbReference type="PROSITE" id="PS00108">
    <property type="entry name" value="PROTEIN_KINASE_ST"/>
    <property type="match status" value="1"/>
</dbReference>
<dbReference type="SUPFAM" id="SSF56112">
    <property type="entry name" value="Protein kinase-like (PK-like)"/>
    <property type="match status" value="1"/>
</dbReference>
<dbReference type="GO" id="GO:0005524">
    <property type="term" value="F:ATP binding"/>
    <property type="evidence" value="ECO:0007669"/>
    <property type="project" value="InterPro"/>
</dbReference>
<dbReference type="GO" id="GO:0004672">
    <property type="term" value="F:protein kinase activity"/>
    <property type="evidence" value="ECO:0007669"/>
    <property type="project" value="InterPro"/>
</dbReference>
<dbReference type="Pfam" id="PF00069">
    <property type="entry name" value="Pkinase"/>
    <property type="match status" value="1"/>
</dbReference>
<dbReference type="PROSITE" id="PS50011">
    <property type="entry name" value="PROTEIN_KINASE_DOM"/>
    <property type="match status" value="1"/>
</dbReference>
<feature type="domain" description="Protein kinase" evidence="1">
    <location>
        <begin position="1"/>
        <end position="165"/>
    </location>
</feature>
<dbReference type="OrthoDB" id="4062651at2759"/>
<dbReference type="EMBL" id="KL142388">
    <property type="protein sequence ID" value="KDR72618.1"/>
    <property type="molecule type" value="Genomic_DNA"/>
</dbReference>
<dbReference type="STRING" id="685588.A0A067T0S3"/>
<dbReference type="InterPro" id="IPR000719">
    <property type="entry name" value="Prot_kinase_dom"/>
</dbReference>
<dbReference type="Gene3D" id="1.10.510.10">
    <property type="entry name" value="Transferase(Phosphotransferase) domain 1"/>
    <property type="match status" value="1"/>
</dbReference>
<dbReference type="HOGENOM" id="CLU_138097_0_0_1"/>
<proteinExistence type="predicted"/>
<reference evidence="3" key="1">
    <citation type="journal article" date="2014" name="Proc. Natl. Acad. Sci. U.S.A.">
        <title>Extensive sampling of basidiomycete genomes demonstrates inadequacy of the white-rot/brown-rot paradigm for wood decay fungi.</title>
        <authorList>
            <person name="Riley R."/>
            <person name="Salamov A.A."/>
            <person name="Brown D.W."/>
            <person name="Nagy L.G."/>
            <person name="Floudas D."/>
            <person name="Held B.W."/>
            <person name="Levasseur A."/>
            <person name="Lombard V."/>
            <person name="Morin E."/>
            <person name="Otillar R."/>
            <person name="Lindquist E.A."/>
            <person name="Sun H."/>
            <person name="LaButti K.M."/>
            <person name="Schmutz J."/>
            <person name="Jabbour D."/>
            <person name="Luo H."/>
            <person name="Baker S.E."/>
            <person name="Pisabarro A.G."/>
            <person name="Walton J.D."/>
            <person name="Blanchette R.A."/>
            <person name="Henrissat B."/>
            <person name="Martin F."/>
            <person name="Cullen D."/>
            <person name="Hibbett D.S."/>
            <person name="Grigoriev I.V."/>
        </authorList>
    </citation>
    <scope>NUCLEOTIDE SEQUENCE [LARGE SCALE GENOMIC DNA]</scope>
    <source>
        <strain evidence="3">CBS 339.88</strain>
    </source>
</reference>
<dbReference type="PANTHER" id="PTHR24347">
    <property type="entry name" value="SERINE/THREONINE-PROTEIN KINASE"/>
    <property type="match status" value="1"/>
</dbReference>
<organism evidence="2 3">
    <name type="scientific">Galerina marginata (strain CBS 339.88)</name>
    <dbReference type="NCBI Taxonomy" id="685588"/>
    <lineage>
        <taxon>Eukaryota</taxon>
        <taxon>Fungi</taxon>
        <taxon>Dikarya</taxon>
        <taxon>Basidiomycota</taxon>
        <taxon>Agaricomycotina</taxon>
        <taxon>Agaricomycetes</taxon>
        <taxon>Agaricomycetidae</taxon>
        <taxon>Agaricales</taxon>
        <taxon>Agaricineae</taxon>
        <taxon>Strophariaceae</taxon>
        <taxon>Galerina</taxon>
    </lineage>
</organism>
<accession>A0A067T0S3</accession>
<evidence type="ECO:0000313" key="2">
    <source>
        <dbReference type="EMBL" id="KDR72618.1"/>
    </source>
</evidence>
<keyword evidence="3" id="KW-1185">Reference proteome</keyword>
<dbReference type="InterPro" id="IPR008271">
    <property type="entry name" value="Ser/Thr_kinase_AS"/>
</dbReference>
<evidence type="ECO:0000313" key="3">
    <source>
        <dbReference type="Proteomes" id="UP000027222"/>
    </source>
</evidence>
<dbReference type="InterPro" id="IPR011009">
    <property type="entry name" value="Kinase-like_dom_sf"/>
</dbReference>
<evidence type="ECO:0000259" key="1">
    <source>
        <dbReference type="PROSITE" id="PS50011"/>
    </source>
</evidence>
<dbReference type="SMART" id="SM00220">
    <property type="entry name" value="S_TKc"/>
    <property type="match status" value="1"/>
</dbReference>
<sequence>MPAAGNRLTKLDNKDTFLWPVMKQLFEAVKFMHDNCVAHMDLKPSNLLIPSEYGTLTVIDFGVSVRVKTPGQLFKSKGRVGTEGYIAPEVGRTKFSPIRADLWSTGEVVEEFCMLCRPSPSRDRLLVLSKKLLDDDYSKRPMMSDVLQEMLNYDVIETPGGGHVR</sequence>
<protein>
    <recommendedName>
        <fullName evidence="1">Protein kinase domain-containing protein</fullName>
    </recommendedName>
</protein>
<gene>
    <name evidence="2" type="ORF">GALMADRAFT_756816</name>
</gene>
<dbReference type="Proteomes" id="UP000027222">
    <property type="component" value="Unassembled WGS sequence"/>
</dbReference>
<dbReference type="AlphaFoldDB" id="A0A067T0S3"/>